<dbReference type="GO" id="GO:0005992">
    <property type="term" value="P:trehalose biosynthetic process"/>
    <property type="evidence" value="ECO:0007669"/>
    <property type="project" value="InterPro"/>
</dbReference>
<reference evidence="3" key="1">
    <citation type="submission" date="2023-07" db="EMBL/GenBank/DDBJ databases">
        <title>A draft genome of Kazachstania heterogenica Y-27499.</title>
        <authorList>
            <person name="Donic C."/>
            <person name="Kralova J.S."/>
            <person name="Fidel L."/>
            <person name="Ben-Dor S."/>
            <person name="Jung S."/>
        </authorList>
    </citation>
    <scope>NUCLEOTIDE SEQUENCE [LARGE SCALE GENOMIC DNA]</scope>
    <source>
        <strain evidence="3">Y27499</strain>
    </source>
</reference>
<dbReference type="Proteomes" id="UP001306508">
    <property type="component" value="Unassembled WGS sequence"/>
</dbReference>
<dbReference type="PANTHER" id="PTHR10788">
    <property type="entry name" value="TREHALOSE-6-PHOSPHATE SYNTHASE"/>
    <property type="match status" value="1"/>
</dbReference>
<dbReference type="SUPFAM" id="SSF56784">
    <property type="entry name" value="HAD-like"/>
    <property type="match status" value="1"/>
</dbReference>
<evidence type="ECO:0000313" key="2">
    <source>
        <dbReference type="EMBL" id="KAK5781933.1"/>
    </source>
</evidence>
<dbReference type="Gene3D" id="3.40.50.2000">
    <property type="entry name" value="Glycogen Phosphorylase B"/>
    <property type="match status" value="2"/>
</dbReference>
<evidence type="ECO:0000256" key="1">
    <source>
        <dbReference type="SAM" id="MobiDB-lite"/>
    </source>
</evidence>
<feature type="compositionally biased region" description="Polar residues" evidence="1">
    <location>
        <begin position="55"/>
        <end position="73"/>
    </location>
</feature>
<dbReference type="InterPro" id="IPR001830">
    <property type="entry name" value="Glyco_trans_20"/>
</dbReference>
<dbReference type="GO" id="GO:0003825">
    <property type="term" value="F:alpha,alpha-trehalose-phosphate synthase (UDP-forming) activity"/>
    <property type="evidence" value="ECO:0007669"/>
    <property type="project" value="TreeGrafter"/>
</dbReference>
<gene>
    <name evidence="2" type="ORF">RI543_000585</name>
</gene>
<proteinExistence type="predicted"/>
<feature type="compositionally biased region" description="Low complexity" evidence="1">
    <location>
        <begin position="78"/>
        <end position="89"/>
    </location>
</feature>
<comment type="caution">
    <text evidence="2">The sequence shown here is derived from an EMBL/GenBank/DDBJ whole genome shotgun (WGS) entry which is preliminary data.</text>
</comment>
<dbReference type="EMBL" id="JAWIZZ010000023">
    <property type="protein sequence ID" value="KAK5781933.1"/>
    <property type="molecule type" value="Genomic_DNA"/>
</dbReference>
<organism evidence="2 3">
    <name type="scientific">Arxiozyma heterogenica</name>
    <dbReference type="NCBI Taxonomy" id="278026"/>
    <lineage>
        <taxon>Eukaryota</taxon>
        <taxon>Fungi</taxon>
        <taxon>Dikarya</taxon>
        <taxon>Ascomycota</taxon>
        <taxon>Saccharomycotina</taxon>
        <taxon>Saccharomycetes</taxon>
        <taxon>Saccharomycetales</taxon>
        <taxon>Saccharomycetaceae</taxon>
        <taxon>Arxiozyma</taxon>
    </lineage>
</organism>
<dbReference type="InterPro" id="IPR003337">
    <property type="entry name" value="Trehalose_PPase"/>
</dbReference>
<sequence length="1112" mass="127377">MTLIIASLFLPYGPQFDMEHLDEQLLFNLDQSLINIDNNQLKKLRAASPVYTNMADTQQCRQSPVDLDTNQSMDPYYNNHSGNSNHTTSQDSLLESYPLQRIKSNTSLDRILTSDEFMTNLTSHGSNTITPPIQTRKPTLPDFEGSNIDTISLDDNFYGISGKKNISVHDFFKTKLINKNINNMGNNTNYNINSLSSGCLPHLKLNSTKSSEYLLKNVNRSMVLKSTLKHSFSSSQIPTTKSNKKNQTAKVNYSSNTREKILENDKEQEQKENNSKQFVPKFGGFRDRTNLKLRTIMMLHNQQEVFQNIPWRIVSQPFCNQSLRDSLLDYPPPLDNDNINNITDGTEADTYNDKVGINWIGTMGIPTDGIPPNVINQIQVHLENNHNCYSVMVDDNTFNNAYFIFCKKNLWPILHYQLPMNNIESPFSKPSHSSSDDSINPWESYVQLNKAVAQQCIQRYKEDDTIWVHDYHLMLVPKMIRDKLPNAKIGFFYHVSFPSSELFRCLSNRNDLLEGVLGANLISFQNLEYMRHFLQTCNRILMADITIPDKEIQYKGQTTRFASIPMGIDPFRIQSKVVNDVRVNNWRNLIKEKWNGMKLIMSRDSLDGFSGLIQKLKSYELFLRKNPSLIGKVTLLQICSTSPKGTDSIDVKRQIMVIIDRINSFSFNINSPPPVMFLQQDLEVPQILALYCECDLYWVNSLREGMNLTCHEFITCSFDKHSPLMISEFIGSASISKNNALLINPWDLDNVSKMIKYALYDMSPKLKKFKWKKMIKNIINNDSEAWLSKNLSVINSSWEHNLERATLNKMTYFSLIRDYQNSKKRLFLFKISSPPTSYMISVLNDLSANNNLVYVMSSFTKTNLEILYSRVSNIGFLAENGAYLKLINGSWYNIVDNTEWKPEVIKVFDDRVERLPGSYYKIYDSMIVFHTENAEDKERTSSVIGETMNHINTVFKDSNIHAFVTSNNIMCVQQSGLSLRALKFILRFHNSFNNNSTIGNDLVETESSLLNIPITTDAKTARPTNGDLENDINNNHENHQSLTQQTPIDFACVTGSSSPIIDPIFYFIKKEFDASNIKYAHTVVYGSTQNTHALEHANGLNGLMKIMSRLNT</sequence>
<dbReference type="SUPFAM" id="SSF53756">
    <property type="entry name" value="UDP-Glycosyltransferase/glycogen phosphorylase"/>
    <property type="match status" value="1"/>
</dbReference>
<dbReference type="AlphaFoldDB" id="A0AAN7WU31"/>
<feature type="region of interest" description="Disordered" evidence="1">
    <location>
        <begin position="123"/>
        <end position="142"/>
    </location>
</feature>
<dbReference type="Pfam" id="PF02358">
    <property type="entry name" value="Trehalose_PPase"/>
    <property type="match status" value="1"/>
</dbReference>
<dbReference type="GO" id="GO:0005946">
    <property type="term" value="C:alpha,alpha-trehalose-phosphate synthase complex (UDP-forming)"/>
    <property type="evidence" value="ECO:0007669"/>
    <property type="project" value="TreeGrafter"/>
</dbReference>
<feature type="compositionally biased region" description="Polar residues" evidence="1">
    <location>
        <begin position="123"/>
        <end position="137"/>
    </location>
</feature>
<dbReference type="GO" id="GO:0004805">
    <property type="term" value="F:trehalose-phosphatase activity"/>
    <property type="evidence" value="ECO:0007669"/>
    <property type="project" value="TreeGrafter"/>
</dbReference>
<keyword evidence="3" id="KW-1185">Reference proteome</keyword>
<dbReference type="PANTHER" id="PTHR10788:SF15">
    <property type="entry name" value="TREHALOSE SYNTHASE COMPLEX REGULATORY SUBUNIT TPS3-RELATED"/>
    <property type="match status" value="1"/>
</dbReference>
<dbReference type="Pfam" id="PF00982">
    <property type="entry name" value="Glyco_transf_20"/>
    <property type="match status" value="1"/>
</dbReference>
<dbReference type="CDD" id="cd03788">
    <property type="entry name" value="GT20_TPS"/>
    <property type="match status" value="1"/>
</dbReference>
<dbReference type="GO" id="GO:0005829">
    <property type="term" value="C:cytosol"/>
    <property type="evidence" value="ECO:0007669"/>
    <property type="project" value="TreeGrafter"/>
</dbReference>
<name>A0AAN7WU31_9SACH</name>
<feature type="region of interest" description="Disordered" evidence="1">
    <location>
        <begin position="55"/>
        <end position="91"/>
    </location>
</feature>
<dbReference type="InterPro" id="IPR036412">
    <property type="entry name" value="HAD-like_sf"/>
</dbReference>
<evidence type="ECO:0000313" key="3">
    <source>
        <dbReference type="Proteomes" id="UP001306508"/>
    </source>
</evidence>
<accession>A0AAN7WU31</accession>
<protein>
    <submittedName>
        <fullName evidence="2">Uncharacterized protein</fullName>
    </submittedName>
</protein>